<name>A0A8H3VV56_9PEZI</name>
<protein>
    <submittedName>
        <fullName evidence="1">Uncharacterized protein</fullName>
    </submittedName>
</protein>
<comment type="caution">
    <text evidence="1">The sequence shown here is derived from an EMBL/GenBank/DDBJ whole genome shotgun (WGS) entry which is preliminary data.</text>
</comment>
<evidence type="ECO:0000313" key="2">
    <source>
        <dbReference type="Proteomes" id="UP000434172"/>
    </source>
</evidence>
<proteinExistence type="predicted"/>
<evidence type="ECO:0000313" key="1">
    <source>
        <dbReference type="EMBL" id="KAF0317071.1"/>
    </source>
</evidence>
<organism evidence="1 2">
    <name type="scientific">Colletotrichum asianum</name>
    <dbReference type="NCBI Taxonomy" id="702518"/>
    <lineage>
        <taxon>Eukaryota</taxon>
        <taxon>Fungi</taxon>
        <taxon>Dikarya</taxon>
        <taxon>Ascomycota</taxon>
        <taxon>Pezizomycotina</taxon>
        <taxon>Sordariomycetes</taxon>
        <taxon>Hypocreomycetidae</taxon>
        <taxon>Glomerellales</taxon>
        <taxon>Glomerellaceae</taxon>
        <taxon>Colletotrichum</taxon>
        <taxon>Colletotrichum gloeosporioides species complex</taxon>
    </lineage>
</organism>
<dbReference type="AlphaFoldDB" id="A0A8H3VV56"/>
<sequence length="81" mass="8434">MYLRMRPWGGHFGWRCLFAERAVRDSAILEQPETLQGLAQLDLGSGTGVSLGADRGGGGCEGGGCPGVRKGGGVLCGVWLK</sequence>
<keyword evidence="2" id="KW-1185">Reference proteome</keyword>
<accession>A0A8H3VV56</accession>
<dbReference type="Proteomes" id="UP000434172">
    <property type="component" value="Unassembled WGS sequence"/>
</dbReference>
<reference evidence="1 2" key="1">
    <citation type="submission" date="2019-12" db="EMBL/GenBank/DDBJ databases">
        <title>A genome sequence resource for the geographically widespread anthracnose pathogen Colletotrichum asianum.</title>
        <authorList>
            <person name="Meng Y."/>
        </authorList>
    </citation>
    <scope>NUCLEOTIDE SEQUENCE [LARGE SCALE GENOMIC DNA]</scope>
    <source>
        <strain evidence="1 2">ICMP 18580</strain>
    </source>
</reference>
<gene>
    <name evidence="1" type="ORF">GQ607_015731</name>
</gene>
<dbReference type="EMBL" id="WOWK01000139">
    <property type="protein sequence ID" value="KAF0317071.1"/>
    <property type="molecule type" value="Genomic_DNA"/>
</dbReference>